<dbReference type="InterPro" id="IPR036514">
    <property type="entry name" value="SGNH_hydro_sf"/>
</dbReference>
<dbReference type="GO" id="GO:0005975">
    <property type="term" value="P:carbohydrate metabolic process"/>
    <property type="evidence" value="ECO:0007669"/>
    <property type="project" value="TreeGrafter"/>
</dbReference>
<dbReference type="PATRIC" id="fig|1300341.3.peg.3430"/>
<dbReference type="PANTHER" id="PTHR22901:SF0">
    <property type="entry name" value="SIALATE O-ACETYLESTERASE"/>
    <property type="match status" value="1"/>
</dbReference>
<gene>
    <name evidence="3" type="ORF">I595_3283</name>
</gene>
<dbReference type="AlphaFoldDB" id="A0A0P7AWS5"/>
<dbReference type="PANTHER" id="PTHR22901">
    <property type="entry name" value="SIALATE O-ACETYLESTERASE"/>
    <property type="match status" value="1"/>
</dbReference>
<reference evidence="3 4" key="1">
    <citation type="submission" date="2015-09" db="EMBL/GenBank/DDBJ databases">
        <title>Genome sequence of the marine flavobacterium Croceitalea dokdonensis DOKDO 023 that contains proton- and sodium-pumping rhodopsins.</title>
        <authorList>
            <person name="Kwon S.-K."/>
            <person name="Lee H.K."/>
            <person name="Kwak M.-J."/>
            <person name="Kim J.F."/>
        </authorList>
    </citation>
    <scope>NUCLEOTIDE SEQUENCE [LARGE SCALE GENOMIC DNA]</scope>
    <source>
        <strain evidence="3 4">DOKDO 023</strain>
    </source>
</reference>
<dbReference type="Gene3D" id="3.40.50.1110">
    <property type="entry name" value="SGNH hydrolase"/>
    <property type="match status" value="1"/>
</dbReference>
<dbReference type="EMBL" id="LDJX01000007">
    <property type="protein sequence ID" value="KPM30786.1"/>
    <property type="molecule type" value="Genomic_DNA"/>
</dbReference>
<name>A0A0P7AWS5_9FLAO</name>
<proteinExistence type="predicted"/>
<dbReference type="STRING" id="1300341.I595_3283"/>
<evidence type="ECO:0000313" key="3">
    <source>
        <dbReference type="EMBL" id="KPM30786.1"/>
    </source>
</evidence>
<keyword evidence="4" id="KW-1185">Reference proteome</keyword>
<comment type="caution">
    <text evidence="3">The sequence shown here is derived from an EMBL/GenBank/DDBJ whole genome shotgun (WGS) entry which is preliminary data.</text>
</comment>
<protein>
    <submittedName>
        <fullName evidence="3">Sialate O-acetylesterase</fullName>
    </submittedName>
</protein>
<dbReference type="SUPFAM" id="SSF52266">
    <property type="entry name" value="SGNH hydrolase"/>
    <property type="match status" value="1"/>
</dbReference>
<keyword evidence="1" id="KW-0378">Hydrolase</keyword>
<organism evidence="3 4">
    <name type="scientific">Croceitalea dokdonensis DOKDO 023</name>
    <dbReference type="NCBI Taxonomy" id="1300341"/>
    <lineage>
        <taxon>Bacteria</taxon>
        <taxon>Pseudomonadati</taxon>
        <taxon>Bacteroidota</taxon>
        <taxon>Flavobacteriia</taxon>
        <taxon>Flavobacteriales</taxon>
        <taxon>Flavobacteriaceae</taxon>
        <taxon>Croceitalea</taxon>
    </lineage>
</organism>
<evidence type="ECO:0000313" key="4">
    <source>
        <dbReference type="Proteomes" id="UP000050280"/>
    </source>
</evidence>
<sequence>MKENTCNRYAKNRHTLVGFVWFVFFFGMYSSVAQVRLPSFFSEDMVLQQQDSVPIWGWDMPNTKLNISTSWGEKVHTETNETGKWKVLLPTPKASFTVHDIVIKGSTSIALKNVLIGEVWFCSGQSNMEMPMKGLGNSPVENASAFLKQATNPHIRLFNTERAGSLKPNNNVMGRWAEADSTSVSNFSAIGYLFGKKLFQKLNVPIGIIEAAWGGTRIEAWLPKKVAEQDDNISLPDALPEEANKRKLPTLIYNGMVHPFQDLTIRGVLWYQGETNRTNPEPYKRYLHYLVKAWRSQWQNHELPFYMVQIAPYAYEKYRNTEAIKAALIREAQLLASQEIPHTGLVVTSDVGHCSDIHPPKKEPIAERLSFWALHHQYGYKDVTYASPVLGSQKTHGEKMELYFKFPLNGTDAQVTSFGKSLMGFEIAGADKVFYQAKAQVSKEGFVTVSSTKVVKPIAVRYGFVDCFQGNLYGISKLPVSPFRTDSW</sequence>
<dbReference type="Proteomes" id="UP000050280">
    <property type="component" value="Unassembled WGS sequence"/>
</dbReference>
<accession>A0A0P7AWS5</accession>
<dbReference type="RefSeq" id="WP_083467625.1">
    <property type="nucleotide sequence ID" value="NZ_LDJX01000007.1"/>
</dbReference>
<dbReference type="InterPro" id="IPR039329">
    <property type="entry name" value="SIAE"/>
</dbReference>
<dbReference type="InterPro" id="IPR005181">
    <property type="entry name" value="SASA"/>
</dbReference>
<evidence type="ECO:0000256" key="1">
    <source>
        <dbReference type="ARBA" id="ARBA00022801"/>
    </source>
</evidence>
<dbReference type="GO" id="GO:0001681">
    <property type="term" value="F:sialate O-acetylesterase activity"/>
    <property type="evidence" value="ECO:0007669"/>
    <property type="project" value="InterPro"/>
</dbReference>
<feature type="domain" description="Sialate O-acetylesterase" evidence="2">
    <location>
        <begin position="118"/>
        <end position="356"/>
    </location>
</feature>
<dbReference type="Pfam" id="PF03629">
    <property type="entry name" value="SASA"/>
    <property type="match status" value="1"/>
</dbReference>
<dbReference type="OrthoDB" id="9816001at2"/>
<evidence type="ECO:0000259" key="2">
    <source>
        <dbReference type="Pfam" id="PF03629"/>
    </source>
</evidence>